<protein>
    <recommendedName>
        <fullName evidence="11">NADH-ubiquinone oxidoreductase 12 kDa subunit</fullName>
    </recommendedName>
</protein>
<reference evidence="9" key="1">
    <citation type="submission" date="2022-07" db="EMBL/GenBank/DDBJ databases">
        <title>Phylogenomic reconstructions and comparative analyses of Kickxellomycotina fungi.</title>
        <authorList>
            <person name="Reynolds N.K."/>
            <person name="Stajich J.E."/>
            <person name="Barry K."/>
            <person name="Grigoriev I.V."/>
            <person name="Crous P."/>
            <person name="Smith M.E."/>
        </authorList>
    </citation>
    <scope>NUCLEOTIDE SEQUENCE</scope>
    <source>
        <strain evidence="9">RSA 1196</strain>
    </source>
</reference>
<keyword evidence="4" id="KW-0679">Respiratory chain</keyword>
<dbReference type="OrthoDB" id="10252718at2759"/>
<dbReference type="PANTHER" id="PTHR13094:SF1">
    <property type="entry name" value="NADH DEHYDROGENASE [UBIQUINONE] 1 BETA SUBCOMPLEX SUBUNIT 10"/>
    <property type="match status" value="1"/>
</dbReference>
<keyword evidence="7" id="KW-0496">Mitochondrion</keyword>
<organism evidence="9 10">
    <name type="scientific">Dispira parvispora</name>
    <dbReference type="NCBI Taxonomy" id="1520584"/>
    <lineage>
        <taxon>Eukaryota</taxon>
        <taxon>Fungi</taxon>
        <taxon>Fungi incertae sedis</taxon>
        <taxon>Zoopagomycota</taxon>
        <taxon>Kickxellomycotina</taxon>
        <taxon>Dimargaritomycetes</taxon>
        <taxon>Dimargaritales</taxon>
        <taxon>Dimargaritaceae</taxon>
        <taxon>Dispira</taxon>
    </lineage>
</organism>
<keyword evidence="6" id="KW-0249">Electron transport</keyword>
<sequence length="107" mass="12614">MADYIPPSQRKFEKVPDFDELEKDDLIGFRKARDQYLRESWVRAMELRVLQKQLKKCYRTEGVNYMQNCRALGELYLDMAKAQRLKGYRTLDGKANKLPPQPQAKTA</sequence>
<keyword evidence="10" id="KW-1185">Reference proteome</keyword>
<dbReference type="GO" id="GO:0045271">
    <property type="term" value="C:respiratory chain complex I"/>
    <property type="evidence" value="ECO:0007669"/>
    <property type="project" value="UniProtKB-ARBA"/>
</dbReference>
<dbReference type="EMBL" id="JANBPY010000002">
    <property type="protein sequence ID" value="KAJ1970248.1"/>
    <property type="molecule type" value="Genomic_DNA"/>
</dbReference>
<evidence type="ECO:0000313" key="9">
    <source>
        <dbReference type="EMBL" id="KAJ1970248.1"/>
    </source>
</evidence>
<dbReference type="Proteomes" id="UP001150925">
    <property type="component" value="Unassembled WGS sequence"/>
</dbReference>
<keyword evidence="5" id="KW-0999">Mitochondrion inner membrane</keyword>
<evidence type="ECO:0000256" key="1">
    <source>
        <dbReference type="ARBA" id="ARBA00004443"/>
    </source>
</evidence>
<accession>A0A9W8B263</accession>
<comment type="similarity">
    <text evidence="2">Belongs to the complex I NDUFB10 subunit family.</text>
</comment>
<evidence type="ECO:0000313" key="10">
    <source>
        <dbReference type="Proteomes" id="UP001150925"/>
    </source>
</evidence>
<comment type="subcellular location">
    <subcellularLocation>
        <location evidence="1">Mitochondrion inner membrane</location>
        <topology evidence="1">Peripheral membrane protein</topology>
        <orientation evidence="1">Matrix side</orientation>
    </subcellularLocation>
</comment>
<gene>
    <name evidence="9" type="ORF">IWQ62_000075</name>
</gene>
<dbReference type="Pfam" id="PF10249">
    <property type="entry name" value="NDUFB10"/>
    <property type="match status" value="1"/>
</dbReference>
<name>A0A9W8B263_9FUNG</name>
<dbReference type="InterPro" id="IPR019377">
    <property type="entry name" value="NADH_UbQ_OxRdtase_su10"/>
</dbReference>
<keyword evidence="3" id="KW-0813">Transport</keyword>
<comment type="caution">
    <text evidence="9">The sequence shown here is derived from an EMBL/GenBank/DDBJ whole genome shotgun (WGS) entry which is preliminary data.</text>
</comment>
<dbReference type="GO" id="GO:0005743">
    <property type="term" value="C:mitochondrial inner membrane"/>
    <property type="evidence" value="ECO:0007669"/>
    <property type="project" value="UniProtKB-SubCell"/>
</dbReference>
<evidence type="ECO:0000256" key="7">
    <source>
        <dbReference type="ARBA" id="ARBA00023128"/>
    </source>
</evidence>
<evidence type="ECO:0000256" key="4">
    <source>
        <dbReference type="ARBA" id="ARBA00022660"/>
    </source>
</evidence>
<evidence type="ECO:0000256" key="6">
    <source>
        <dbReference type="ARBA" id="ARBA00022982"/>
    </source>
</evidence>
<evidence type="ECO:0000256" key="8">
    <source>
        <dbReference type="ARBA" id="ARBA00023136"/>
    </source>
</evidence>
<evidence type="ECO:0000256" key="5">
    <source>
        <dbReference type="ARBA" id="ARBA00022792"/>
    </source>
</evidence>
<proteinExistence type="inferred from homology"/>
<evidence type="ECO:0008006" key="11">
    <source>
        <dbReference type="Google" id="ProtNLM"/>
    </source>
</evidence>
<evidence type="ECO:0000256" key="3">
    <source>
        <dbReference type="ARBA" id="ARBA00022448"/>
    </source>
</evidence>
<evidence type="ECO:0000256" key="2">
    <source>
        <dbReference type="ARBA" id="ARBA00008317"/>
    </source>
</evidence>
<dbReference type="PANTHER" id="PTHR13094">
    <property type="entry name" value="NADH-UBIQUINONE OXIDOREDUCTASE PDSW SUBUNIT"/>
    <property type="match status" value="1"/>
</dbReference>
<dbReference type="AlphaFoldDB" id="A0A9W8B263"/>
<dbReference type="InterPro" id="IPR039993">
    <property type="entry name" value="NDUFB10"/>
</dbReference>
<keyword evidence="8" id="KW-0472">Membrane</keyword>